<evidence type="ECO:0000259" key="1">
    <source>
        <dbReference type="SMART" id="SM00429"/>
    </source>
</evidence>
<sequence length="167" mass="17320">MGVQLNGSWLVHELVLSTWAPLPSWRFGVGARTGEGRTDEHRLDRVSVRAGAAVAPGSVELEISSNGHQFSSSGVHFAYSPLPVVSSSFPAHGPTSGATQVLISGSNLDGGTHYKCRFGGLTVSATFDPASAGVRCASALHGVGTAMLEVSLNAQQYGSSSVNFTYV</sequence>
<dbReference type="SMART" id="SM00429">
    <property type="entry name" value="IPT"/>
    <property type="match status" value="1"/>
</dbReference>
<evidence type="ECO:0000313" key="2">
    <source>
        <dbReference type="EMBL" id="CAE0126649.1"/>
    </source>
</evidence>
<dbReference type="Pfam" id="PF01833">
    <property type="entry name" value="TIG"/>
    <property type="match status" value="1"/>
</dbReference>
<dbReference type="InterPro" id="IPR014756">
    <property type="entry name" value="Ig_E-set"/>
</dbReference>
<organism evidence="2">
    <name type="scientific">Haptolina ericina</name>
    <dbReference type="NCBI Taxonomy" id="156174"/>
    <lineage>
        <taxon>Eukaryota</taxon>
        <taxon>Haptista</taxon>
        <taxon>Haptophyta</taxon>
        <taxon>Prymnesiophyceae</taxon>
        <taxon>Prymnesiales</taxon>
        <taxon>Prymnesiaceae</taxon>
        <taxon>Haptolina</taxon>
    </lineage>
</organism>
<gene>
    <name evidence="2" type="ORF">HERI1096_LOCUS26198</name>
</gene>
<feature type="domain" description="IPT/TIG" evidence="1">
    <location>
        <begin position="82"/>
        <end position="167"/>
    </location>
</feature>
<reference evidence="2" key="1">
    <citation type="submission" date="2021-01" db="EMBL/GenBank/DDBJ databases">
        <authorList>
            <person name="Corre E."/>
            <person name="Pelletier E."/>
            <person name="Niang G."/>
            <person name="Scheremetjew M."/>
            <person name="Finn R."/>
            <person name="Kale V."/>
            <person name="Holt S."/>
            <person name="Cochrane G."/>
            <person name="Meng A."/>
            <person name="Brown T."/>
            <person name="Cohen L."/>
        </authorList>
    </citation>
    <scope>NUCLEOTIDE SEQUENCE</scope>
    <source>
        <strain evidence="2">CCMP281</strain>
    </source>
</reference>
<name>A0A7S3B7F0_9EUKA</name>
<dbReference type="SUPFAM" id="SSF81296">
    <property type="entry name" value="E set domains"/>
    <property type="match status" value="1"/>
</dbReference>
<proteinExistence type="predicted"/>
<dbReference type="InterPro" id="IPR002909">
    <property type="entry name" value="IPT_dom"/>
</dbReference>
<dbReference type="InterPro" id="IPR013783">
    <property type="entry name" value="Ig-like_fold"/>
</dbReference>
<accession>A0A7S3B7F0</accession>
<dbReference type="EMBL" id="HBHX01047331">
    <property type="protein sequence ID" value="CAE0126649.1"/>
    <property type="molecule type" value="Transcribed_RNA"/>
</dbReference>
<dbReference type="AlphaFoldDB" id="A0A7S3B7F0"/>
<dbReference type="Gene3D" id="2.60.40.10">
    <property type="entry name" value="Immunoglobulins"/>
    <property type="match status" value="1"/>
</dbReference>
<protein>
    <recommendedName>
        <fullName evidence="1">IPT/TIG domain-containing protein</fullName>
    </recommendedName>
</protein>
<dbReference type="CDD" id="cd00102">
    <property type="entry name" value="IPT"/>
    <property type="match status" value="1"/>
</dbReference>